<dbReference type="Proteomes" id="UP000830055">
    <property type="component" value="Chromosome"/>
</dbReference>
<sequence length="416" mass="47725">MSLSERVLTLVAGAAPEHLLSLLAALPLLLLLAIGLGWRAGYWKRRAVRLESRTATLEERLSQERHHADEKIELLNRVGTAMQAEFKNLAQDIFEEKSRHLSRLNNERLDSLLQPFREQLRLFTATVEHAFLEETRDHASLKQEIVQLRQLNQQINEEAANLARAISGNKKSQGDWGEMVLERLLEQSGLRRGHEYLVQTVLRDADHRLYRPDVIIRLPEQRDIVIDSKVSLAAWSRYIDADDEAERRRALHEHIGALRQHLKDLAGKDYSSLPDLRSLDFVLMFVPIDAAFITAVQHEESLVGDMYARKVIVVTPTTLFAALRTIEHFWQIERQNKHAQEIAERAGILYDKLVGFLEDMERLGRQIDTCKDTYDKTMTKICRGRGNLLDQASRFPRLGVKVKAKLPKSLTDKVDA</sequence>
<name>A0ABN6MB01_9BACT</name>
<comment type="similarity">
    <text evidence="2">Belongs to the RmuC family.</text>
</comment>
<proteinExistence type="inferred from homology"/>
<keyword evidence="4" id="KW-0233">DNA recombination</keyword>
<dbReference type="PANTHER" id="PTHR30563">
    <property type="entry name" value="DNA RECOMBINATION PROTEIN RMUC"/>
    <property type="match status" value="1"/>
</dbReference>
<gene>
    <name evidence="7" type="ORF">DPPLL_33660</name>
</gene>
<keyword evidence="6" id="KW-0812">Transmembrane</keyword>
<keyword evidence="6" id="KW-0472">Membrane</keyword>
<evidence type="ECO:0000256" key="2">
    <source>
        <dbReference type="ARBA" id="ARBA00009840"/>
    </source>
</evidence>
<organism evidence="7 8">
    <name type="scientific">Desulfofustis limnaeus</name>
    <dbReference type="NCBI Taxonomy" id="2740163"/>
    <lineage>
        <taxon>Bacteria</taxon>
        <taxon>Pseudomonadati</taxon>
        <taxon>Thermodesulfobacteriota</taxon>
        <taxon>Desulfobulbia</taxon>
        <taxon>Desulfobulbales</taxon>
        <taxon>Desulfocapsaceae</taxon>
        <taxon>Desulfofustis</taxon>
    </lineage>
</organism>
<dbReference type="Pfam" id="PF02646">
    <property type="entry name" value="RmuC"/>
    <property type="match status" value="1"/>
</dbReference>
<keyword evidence="6" id="KW-1133">Transmembrane helix</keyword>
<evidence type="ECO:0000256" key="1">
    <source>
        <dbReference type="ARBA" id="ARBA00003416"/>
    </source>
</evidence>
<feature type="coiled-coil region" evidence="5">
    <location>
        <begin position="138"/>
        <end position="168"/>
    </location>
</feature>
<keyword evidence="8" id="KW-1185">Reference proteome</keyword>
<protein>
    <submittedName>
        <fullName evidence="7">DNA recombination protein RmuC</fullName>
    </submittedName>
</protein>
<reference evidence="7 8" key="1">
    <citation type="submission" date="2022-01" db="EMBL/GenBank/DDBJ databases">
        <title>Desulfofustis limnae sp. nov., a novel mesophilic sulfate-reducing bacterium isolated from marsh soil.</title>
        <authorList>
            <person name="Watanabe M."/>
            <person name="Takahashi A."/>
            <person name="Kojima H."/>
            <person name="Fukui M."/>
        </authorList>
    </citation>
    <scope>NUCLEOTIDE SEQUENCE [LARGE SCALE GENOMIC DNA]</scope>
    <source>
        <strain evidence="7 8">PPLL</strain>
    </source>
</reference>
<keyword evidence="3 5" id="KW-0175">Coiled coil</keyword>
<evidence type="ECO:0000256" key="4">
    <source>
        <dbReference type="ARBA" id="ARBA00023172"/>
    </source>
</evidence>
<evidence type="ECO:0000256" key="6">
    <source>
        <dbReference type="SAM" id="Phobius"/>
    </source>
</evidence>
<dbReference type="RefSeq" id="WP_284152329.1">
    <property type="nucleotide sequence ID" value="NZ_AP025516.1"/>
</dbReference>
<evidence type="ECO:0000313" key="8">
    <source>
        <dbReference type="Proteomes" id="UP000830055"/>
    </source>
</evidence>
<dbReference type="PANTHER" id="PTHR30563:SF0">
    <property type="entry name" value="DNA RECOMBINATION PROTEIN RMUC"/>
    <property type="match status" value="1"/>
</dbReference>
<comment type="function">
    <text evidence="1">Involved in DNA recombination.</text>
</comment>
<evidence type="ECO:0000256" key="5">
    <source>
        <dbReference type="SAM" id="Coils"/>
    </source>
</evidence>
<evidence type="ECO:0000313" key="7">
    <source>
        <dbReference type="EMBL" id="BDD89001.1"/>
    </source>
</evidence>
<accession>A0ABN6MB01</accession>
<feature type="transmembrane region" description="Helical" evidence="6">
    <location>
        <begin position="20"/>
        <end position="40"/>
    </location>
</feature>
<dbReference type="InterPro" id="IPR003798">
    <property type="entry name" value="DNA_recombination_RmuC"/>
</dbReference>
<dbReference type="EMBL" id="AP025516">
    <property type="protein sequence ID" value="BDD89001.1"/>
    <property type="molecule type" value="Genomic_DNA"/>
</dbReference>
<evidence type="ECO:0000256" key="3">
    <source>
        <dbReference type="ARBA" id="ARBA00023054"/>
    </source>
</evidence>